<comment type="caution">
    <text evidence="2">The sequence shown here is derived from an EMBL/GenBank/DDBJ whole genome shotgun (WGS) entry which is preliminary data.</text>
</comment>
<dbReference type="EMBL" id="JANPWZ010000231">
    <property type="protein sequence ID" value="KAJ3578316.1"/>
    <property type="molecule type" value="Genomic_DNA"/>
</dbReference>
<dbReference type="Proteomes" id="UP001148614">
    <property type="component" value="Unassembled WGS sequence"/>
</dbReference>
<protein>
    <recommendedName>
        <fullName evidence="1">N-acetyltransferase domain-containing protein</fullName>
    </recommendedName>
</protein>
<evidence type="ECO:0000313" key="3">
    <source>
        <dbReference type="Proteomes" id="UP001148614"/>
    </source>
</evidence>
<organism evidence="2 3">
    <name type="scientific">Xylaria arbuscula</name>
    <dbReference type="NCBI Taxonomy" id="114810"/>
    <lineage>
        <taxon>Eukaryota</taxon>
        <taxon>Fungi</taxon>
        <taxon>Dikarya</taxon>
        <taxon>Ascomycota</taxon>
        <taxon>Pezizomycotina</taxon>
        <taxon>Sordariomycetes</taxon>
        <taxon>Xylariomycetidae</taxon>
        <taxon>Xylariales</taxon>
        <taxon>Xylariaceae</taxon>
        <taxon>Xylaria</taxon>
    </lineage>
</organism>
<sequence length="245" mass="27381">MTASESGEKPTGAPVPVYLIPWDPDSQEHVDRMKLQRIACGWKVQQVDSWRETQRTGQAGLHWVVLNRDHPESASRLESHIAAYPAEASALSDTCKAVFGRPHKPDPLVPQFHPVGHIALDAVTHEPELETSLANGILSLMNFYISRALQGRGLGGAAMAVCERMAREEFGARAITLETVANSEVQADSPRRIAMKRPPLTITPEDWYTRHGYRVYSRIKVAWVDVDETGKEWPVRSSILRKDLI</sequence>
<dbReference type="InterPro" id="IPR016181">
    <property type="entry name" value="Acyl_CoA_acyltransferase"/>
</dbReference>
<proteinExistence type="predicted"/>
<dbReference type="Pfam" id="PF00583">
    <property type="entry name" value="Acetyltransf_1"/>
    <property type="match status" value="1"/>
</dbReference>
<dbReference type="SUPFAM" id="SSF55729">
    <property type="entry name" value="Acyl-CoA N-acyltransferases (Nat)"/>
    <property type="match status" value="1"/>
</dbReference>
<dbReference type="AlphaFoldDB" id="A0A9W8NKF5"/>
<gene>
    <name evidence="2" type="ORF">NPX13_g2245</name>
</gene>
<dbReference type="InterPro" id="IPR000182">
    <property type="entry name" value="GNAT_dom"/>
</dbReference>
<reference evidence="2" key="1">
    <citation type="submission" date="2022-07" db="EMBL/GenBank/DDBJ databases">
        <title>Genome Sequence of Xylaria arbuscula.</title>
        <authorList>
            <person name="Buettner E."/>
        </authorList>
    </citation>
    <scope>NUCLEOTIDE SEQUENCE</scope>
    <source>
        <strain evidence="2">VT107</strain>
    </source>
</reference>
<name>A0A9W8NKF5_9PEZI</name>
<dbReference type="CDD" id="cd04301">
    <property type="entry name" value="NAT_SF"/>
    <property type="match status" value="1"/>
</dbReference>
<dbReference type="GO" id="GO:0016747">
    <property type="term" value="F:acyltransferase activity, transferring groups other than amino-acyl groups"/>
    <property type="evidence" value="ECO:0007669"/>
    <property type="project" value="InterPro"/>
</dbReference>
<dbReference type="Gene3D" id="3.40.630.30">
    <property type="match status" value="1"/>
</dbReference>
<dbReference type="VEuPathDB" id="FungiDB:F4678DRAFT_449237"/>
<evidence type="ECO:0000313" key="2">
    <source>
        <dbReference type="EMBL" id="KAJ3578316.1"/>
    </source>
</evidence>
<evidence type="ECO:0000259" key="1">
    <source>
        <dbReference type="Pfam" id="PF00583"/>
    </source>
</evidence>
<feature type="domain" description="N-acetyltransferase" evidence="1">
    <location>
        <begin position="114"/>
        <end position="182"/>
    </location>
</feature>
<accession>A0A9W8NKF5</accession>
<keyword evidence="3" id="KW-1185">Reference proteome</keyword>